<keyword evidence="4 6" id="KW-0949">S-adenosyl-L-methionine</keyword>
<dbReference type="Proteomes" id="UP000002359">
    <property type="component" value="Chromosome"/>
</dbReference>
<feature type="binding site" evidence="6">
    <location>
        <begin position="135"/>
        <end position="140"/>
    </location>
    <ligand>
        <name>S-adenosyl-L-methionine</name>
        <dbReference type="ChEBI" id="CHEBI:59789"/>
    </ligand>
</feature>
<evidence type="ECO:0000256" key="5">
    <source>
        <dbReference type="ARBA" id="ARBA00038303"/>
    </source>
</evidence>
<keyword evidence="2 6" id="KW-0489">Methyltransferase</keyword>
<name>D5AF48_STRGZ</name>
<dbReference type="HAMAP" id="MF_00658">
    <property type="entry name" value="23SrRNA_methyltr_H"/>
    <property type="match status" value="1"/>
</dbReference>
<dbReference type="PATRIC" id="fig|423211.3.peg.1953"/>
<dbReference type="PANTHER" id="PTHR33603">
    <property type="entry name" value="METHYLTRANSFERASE"/>
    <property type="match status" value="1"/>
</dbReference>
<dbReference type="CDD" id="cd18081">
    <property type="entry name" value="RlmH-like"/>
    <property type="match status" value="1"/>
</dbReference>
<organism evidence="7 8">
    <name type="scientific">Streptococcus suis (strain GZ1)</name>
    <dbReference type="NCBI Taxonomy" id="423211"/>
    <lineage>
        <taxon>Bacteria</taxon>
        <taxon>Bacillati</taxon>
        <taxon>Bacillota</taxon>
        <taxon>Bacilli</taxon>
        <taxon>Lactobacillales</taxon>
        <taxon>Streptococcaceae</taxon>
        <taxon>Streptococcus</taxon>
    </lineage>
</organism>
<evidence type="ECO:0000256" key="2">
    <source>
        <dbReference type="ARBA" id="ARBA00022603"/>
    </source>
</evidence>
<dbReference type="InterPro" id="IPR003742">
    <property type="entry name" value="RlmH-like"/>
</dbReference>
<dbReference type="GO" id="GO:0070038">
    <property type="term" value="F:rRNA (pseudouridine-N3-)-methyltransferase activity"/>
    <property type="evidence" value="ECO:0007669"/>
    <property type="project" value="UniProtKB-UniRule"/>
</dbReference>
<feature type="binding site" evidence="6">
    <location>
        <position position="116"/>
    </location>
    <ligand>
        <name>S-adenosyl-L-methionine</name>
        <dbReference type="ChEBI" id="CHEBI:59789"/>
    </ligand>
</feature>
<dbReference type="InterPro" id="IPR029028">
    <property type="entry name" value="Alpha/beta_knot_MTases"/>
</dbReference>
<comment type="catalytic activity">
    <reaction evidence="6">
        <text>pseudouridine(1915) in 23S rRNA + S-adenosyl-L-methionine = N(3)-methylpseudouridine(1915) in 23S rRNA + S-adenosyl-L-homocysteine + H(+)</text>
        <dbReference type="Rhea" id="RHEA:42752"/>
        <dbReference type="Rhea" id="RHEA-COMP:10221"/>
        <dbReference type="Rhea" id="RHEA-COMP:10222"/>
        <dbReference type="ChEBI" id="CHEBI:15378"/>
        <dbReference type="ChEBI" id="CHEBI:57856"/>
        <dbReference type="ChEBI" id="CHEBI:59789"/>
        <dbReference type="ChEBI" id="CHEBI:65314"/>
        <dbReference type="ChEBI" id="CHEBI:74486"/>
        <dbReference type="EC" id="2.1.1.177"/>
    </reaction>
</comment>
<dbReference type="HOGENOM" id="CLU_100552_0_0_9"/>
<dbReference type="KEGG" id="ssw:SSGZ1_1985"/>
<dbReference type="EMBL" id="CP000837">
    <property type="protein sequence ID" value="ADE32441.1"/>
    <property type="molecule type" value="Genomic_DNA"/>
</dbReference>
<evidence type="ECO:0000256" key="3">
    <source>
        <dbReference type="ARBA" id="ARBA00022679"/>
    </source>
</evidence>
<comment type="subunit">
    <text evidence="6">Homodimer.</text>
</comment>
<dbReference type="Pfam" id="PF02590">
    <property type="entry name" value="SPOUT_MTase"/>
    <property type="match status" value="1"/>
</dbReference>
<evidence type="ECO:0000256" key="1">
    <source>
        <dbReference type="ARBA" id="ARBA00022552"/>
    </source>
</evidence>
<dbReference type="PIRSF" id="PIRSF004505">
    <property type="entry name" value="MT_bac"/>
    <property type="match status" value="1"/>
</dbReference>
<evidence type="ECO:0000313" key="8">
    <source>
        <dbReference type="Proteomes" id="UP000002359"/>
    </source>
</evidence>
<keyword evidence="3 6" id="KW-0808">Transferase</keyword>
<dbReference type="NCBIfam" id="NF000985">
    <property type="entry name" value="PRK00103.1-3"/>
    <property type="match status" value="1"/>
</dbReference>
<keyword evidence="6" id="KW-0963">Cytoplasm</keyword>
<accession>D5AF48</accession>
<dbReference type="SUPFAM" id="SSF75217">
    <property type="entry name" value="alpha/beta knot"/>
    <property type="match status" value="1"/>
</dbReference>
<proteinExistence type="inferred from homology"/>
<evidence type="ECO:0000256" key="4">
    <source>
        <dbReference type="ARBA" id="ARBA00022691"/>
    </source>
</evidence>
<comment type="similarity">
    <text evidence="5 6">Belongs to the RNA methyltransferase RlmH family.</text>
</comment>
<dbReference type="PANTHER" id="PTHR33603:SF1">
    <property type="entry name" value="RIBOSOMAL RNA LARGE SUBUNIT METHYLTRANSFERASE H"/>
    <property type="match status" value="1"/>
</dbReference>
<feature type="binding site" evidence="6">
    <location>
        <position position="84"/>
    </location>
    <ligand>
        <name>S-adenosyl-L-methionine</name>
        <dbReference type="ChEBI" id="CHEBI:59789"/>
    </ligand>
</feature>
<evidence type="ECO:0000313" key="7">
    <source>
        <dbReference type="EMBL" id="ADE32441.1"/>
    </source>
</evidence>
<dbReference type="GO" id="GO:0005737">
    <property type="term" value="C:cytoplasm"/>
    <property type="evidence" value="ECO:0007669"/>
    <property type="project" value="UniProtKB-SubCell"/>
</dbReference>
<sequence length="167" mass="19219">MWICYNYFMKIKLITVGKLKEKYLKEGIAEYSKRLGRFTKLDMIELPDEKTPDKASQAENEQILKKEADRIMSKIGERDFVIALAIEGKQFPSEEFSQRISDIAVNGYSDITFIIGGSLGLDSCIKKRANLLMSFGQLTLPHQLMKLVLIEQIYRAFMIQQGSPYHK</sequence>
<dbReference type="AlphaFoldDB" id="D5AF48"/>
<dbReference type="Gene3D" id="3.40.1280.10">
    <property type="match status" value="1"/>
</dbReference>
<gene>
    <name evidence="6" type="primary">rlmH</name>
    <name evidence="7" type="ordered locus">SSGZ1_1985</name>
</gene>
<evidence type="ECO:0000256" key="6">
    <source>
        <dbReference type="HAMAP-Rule" id="MF_00658"/>
    </source>
</evidence>
<comment type="function">
    <text evidence="6">Specifically methylates the pseudouridine at position 1915 (m3Psi1915) in 23S rRNA.</text>
</comment>
<dbReference type="InterPro" id="IPR029026">
    <property type="entry name" value="tRNA_m1G_MTases_N"/>
</dbReference>
<dbReference type="EC" id="2.1.1.177" evidence="6"/>
<comment type="subcellular location">
    <subcellularLocation>
        <location evidence="6">Cytoplasm</location>
    </subcellularLocation>
</comment>
<protein>
    <recommendedName>
        <fullName evidence="6">Ribosomal RNA large subunit methyltransferase H</fullName>
        <ecNumber evidence="6">2.1.1.177</ecNumber>
    </recommendedName>
    <alternativeName>
        <fullName evidence="6">23S rRNA (pseudouridine1915-N3)-methyltransferase</fullName>
    </alternativeName>
    <alternativeName>
        <fullName evidence="6">23S rRNA m3Psi1915 methyltransferase</fullName>
    </alternativeName>
    <alternativeName>
        <fullName evidence="6">rRNA (pseudouridine-N3-)-methyltransferase RlmH</fullName>
    </alternativeName>
</protein>
<reference evidence="7 8" key="1">
    <citation type="journal article" date="2009" name="J. Infect. Dis.">
        <title>Clinical, experimental, and genomic differences between intermediately pathogenic, highly pathogenic, and epidemic Streptococcus suis.</title>
        <authorList>
            <person name="Ye C."/>
            <person name="Zheng H."/>
            <person name="Zhang J."/>
            <person name="Jing H."/>
            <person name="Wang L."/>
            <person name="Xiong Y."/>
            <person name="Wang W."/>
            <person name="Zhou Z."/>
            <person name="Sun Q."/>
            <person name="Luo X."/>
            <person name="Du H."/>
            <person name="Gottschalk M."/>
            <person name="Xu J."/>
        </authorList>
    </citation>
    <scope>NUCLEOTIDE SEQUENCE [LARGE SCALE GENOMIC DNA]</scope>
    <source>
        <strain evidence="7 8">GZ1</strain>
    </source>
</reference>
<keyword evidence="1 6" id="KW-0698">rRNA processing</keyword>
<dbReference type="NCBIfam" id="TIGR00246">
    <property type="entry name" value="tRNA_RlmH_YbeA"/>
    <property type="match status" value="1"/>
</dbReference>